<evidence type="ECO:0000256" key="5">
    <source>
        <dbReference type="ARBA" id="ARBA00023136"/>
    </source>
</evidence>
<dbReference type="GO" id="GO:0022857">
    <property type="term" value="F:transmembrane transporter activity"/>
    <property type="evidence" value="ECO:0007669"/>
    <property type="project" value="InterPro"/>
</dbReference>
<feature type="transmembrane region" description="Helical" evidence="6">
    <location>
        <begin position="103"/>
        <end position="126"/>
    </location>
</feature>
<dbReference type="KEGG" id="sbae:DSM104329_02131"/>
<dbReference type="EMBL" id="CP087164">
    <property type="protein sequence ID" value="UGS35736.1"/>
    <property type="molecule type" value="Genomic_DNA"/>
</dbReference>
<dbReference type="Pfam" id="PF02653">
    <property type="entry name" value="BPD_transp_2"/>
    <property type="match status" value="1"/>
</dbReference>
<dbReference type="CDD" id="cd06579">
    <property type="entry name" value="TM_PBP1_transp_AraH_like"/>
    <property type="match status" value="1"/>
</dbReference>
<gene>
    <name evidence="7" type="primary">rbsC_6</name>
    <name evidence="7" type="ORF">DSM104329_02131</name>
</gene>
<dbReference type="PANTHER" id="PTHR32196">
    <property type="entry name" value="ABC TRANSPORTER PERMEASE PROTEIN YPHD-RELATED-RELATED"/>
    <property type="match status" value="1"/>
</dbReference>
<name>A0A9E6XXS0_9ACTN</name>
<keyword evidence="8" id="KW-1185">Reference proteome</keyword>
<evidence type="ECO:0000256" key="4">
    <source>
        <dbReference type="ARBA" id="ARBA00022989"/>
    </source>
</evidence>
<dbReference type="RefSeq" id="WP_259315418.1">
    <property type="nucleotide sequence ID" value="NZ_CP087164.1"/>
</dbReference>
<dbReference type="Proteomes" id="UP001162834">
    <property type="component" value="Chromosome"/>
</dbReference>
<keyword evidence="4 6" id="KW-1133">Transmembrane helix</keyword>
<keyword evidence="2" id="KW-1003">Cell membrane</keyword>
<keyword evidence="3 6" id="KW-0812">Transmembrane</keyword>
<evidence type="ECO:0000256" key="2">
    <source>
        <dbReference type="ARBA" id="ARBA00022475"/>
    </source>
</evidence>
<feature type="transmembrane region" description="Helical" evidence="6">
    <location>
        <begin position="254"/>
        <end position="273"/>
    </location>
</feature>
<feature type="transmembrane region" description="Helical" evidence="6">
    <location>
        <begin position="133"/>
        <end position="152"/>
    </location>
</feature>
<evidence type="ECO:0000313" key="8">
    <source>
        <dbReference type="Proteomes" id="UP001162834"/>
    </source>
</evidence>
<feature type="transmembrane region" description="Helical" evidence="6">
    <location>
        <begin position="59"/>
        <end position="78"/>
    </location>
</feature>
<sequence length="329" mass="33995">MTGLVGDATQPGLGLNPRLVSWLRDYSVVLIVIAMFIVMSFTAPNFFSVRNVMNILDQNAPLMLVALGTTFVIIAGAFDLSSGQVLSLCGVFGAWFAVQLDSAVLGVLLGIAVGVPCGLLNGFLVGKIGVSSFLATLATGLVMAGVALMLTQGTSLDLSSDTAFTWLGSHRFGVIPATVIVIALVFVVLSLLLTTTKIGRNVFAVGSNPEAARLSGISVTRVMIFVFIVGGVSAAIAGLIIATRTGVGNSYAPANTLTLNAIAAVVIGGTSIVGGSGAVWRTVFGVLLLALLQNALNLLDVEPYWQQIVSGLIILFAIVTNTVTARLRA</sequence>
<evidence type="ECO:0000313" key="7">
    <source>
        <dbReference type="EMBL" id="UGS35736.1"/>
    </source>
</evidence>
<dbReference type="GO" id="GO:0005886">
    <property type="term" value="C:plasma membrane"/>
    <property type="evidence" value="ECO:0007669"/>
    <property type="project" value="UniProtKB-SubCell"/>
</dbReference>
<proteinExistence type="predicted"/>
<evidence type="ECO:0000256" key="3">
    <source>
        <dbReference type="ARBA" id="ARBA00022692"/>
    </source>
</evidence>
<comment type="subcellular location">
    <subcellularLocation>
        <location evidence="1">Cell membrane</location>
        <topology evidence="1">Multi-pass membrane protein</topology>
    </subcellularLocation>
</comment>
<evidence type="ECO:0000256" key="6">
    <source>
        <dbReference type="SAM" id="Phobius"/>
    </source>
</evidence>
<accession>A0A9E6XXS0</accession>
<feature type="transmembrane region" description="Helical" evidence="6">
    <location>
        <begin position="308"/>
        <end position="327"/>
    </location>
</feature>
<feature type="transmembrane region" description="Helical" evidence="6">
    <location>
        <begin position="222"/>
        <end position="242"/>
    </location>
</feature>
<protein>
    <submittedName>
        <fullName evidence="7">Ribose import permease protein RbsC</fullName>
    </submittedName>
</protein>
<organism evidence="7 8">
    <name type="scientific">Capillimicrobium parvum</name>
    <dbReference type="NCBI Taxonomy" id="2884022"/>
    <lineage>
        <taxon>Bacteria</taxon>
        <taxon>Bacillati</taxon>
        <taxon>Actinomycetota</taxon>
        <taxon>Thermoleophilia</taxon>
        <taxon>Solirubrobacterales</taxon>
        <taxon>Capillimicrobiaceae</taxon>
        <taxon>Capillimicrobium</taxon>
    </lineage>
</organism>
<dbReference type="PANTHER" id="PTHR32196:SF72">
    <property type="entry name" value="RIBOSE IMPORT PERMEASE PROTEIN RBSC"/>
    <property type="match status" value="1"/>
</dbReference>
<dbReference type="InterPro" id="IPR001851">
    <property type="entry name" value="ABC_transp_permease"/>
</dbReference>
<feature type="transmembrane region" description="Helical" evidence="6">
    <location>
        <begin position="172"/>
        <end position="193"/>
    </location>
</feature>
<keyword evidence="5 6" id="KW-0472">Membrane</keyword>
<feature type="transmembrane region" description="Helical" evidence="6">
    <location>
        <begin position="278"/>
        <end position="296"/>
    </location>
</feature>
<feature type="transmembrane region" description="Helical" evidence="6">
    <location>
        <begin position="26"/>
        <end position="47"/>
    </location>
</feature>
<evidence type="ECO:0000256" key="1">
    <source>
        <dbReference type="ARBA" id="ARBA00004651"/>
    </source>
</evidence>
<reference evidence="7" key="1">
    <citation type="journal article" date="2022" name="Int. J. Syst. Evol. Microbiol.">
        <title>Pseudomonas aegrilactucae sp. nov. and Pseudomonas morbosilactucae sp. nov., pathogens causing bacterial rot of lettuce in Japan.</title>
        <authorList>
            <person name="Sawada H."/>
            <person name="Fujikawa T."/>
            <person name="Satou M."/>
        </authorList>
    </citation>
    <scope>NUCLEOTIDE SEQUENCE</scope>
    <source>
        <strain evidence="7">0166_1</strain>
    </source>
</reference>
<dbReference type="AlphaFoldDB" id="A0A9E6XXS0"/>